<evidence type="ECO:0000256" key="3">
    <source>
        <dbReference type="SAM" id="SignalP"/>
    </source>
</evidence>
<dbReference type="AlphaFoldDB" id="A0A9X2P3A2"/>
<dbReference type="PANTHER" id="PTHR40841">
    <property type="entry name" value="SIDEROPHORE TRIACETYLFUSARININE C ESTERASE"/>
    <property type="match status" value="1"/>
</dbReference>
<gene>
    <name evidence="4" type="ORF">NU887_04445</name>
</gene>
<dbReference type="Pfam" id="PF00756">
    <property type="entry name" value="Esterase"/>
    <property type="match status" value="1"/>
</dbReference>
<comment type="caution">
    <text evidence="4">The sequence shown here is derived from an EMBL/GenBank/DDBJ whole genome shotgun (WGS) entry which is preliminary data.</text>
</comment>
<dbReference type="Gene3D" id="3.40.50.1820">
    <property type="entry name" value="alpha/beta hydrolase"/>
    <property type="match status" value="1"/>
</dbReference>
<dbReference type="SUPFAM" id="SSF53474">
    <property type="entry name" value="alpha/beta-Hydrolases"/>
    <property type="match status" value="1"/>
</dbReference>
<dbReference type="Proteomes" id="UP001142175">
    <property type="component" value="Unassembled WGS sequence"/>
</dbReference>
<evidence type="ECO:0000256" key="2">
    <source>
        <dbReference type="ARBA" id="ARBA00022801"/>
    </source>
</evidence>
<dbReference type="InterPro" id="IPR052558">
    <property type="entry name" value="Siderophore_Hydrolase_D"/>
</dbReference>
<feature type="chain" id="PRO_5041000374" evidence="3">
    <location>
        <begin position="22"/>
        <end position="288"/>
    </location>
</feature>
<dbReference type="RefSeq" id="WP_258422155.1">
    <property type="nucleotide sequence ID" value="NZ_JANSUY010000002.1"/>
</dbReference>
<comment type="similarity">
    <text evidence="1">Belongs to the esterase D family.</text>
</comment>
<dbReference type="InterPro" id="IPR000801">
    <property type="entry name" value="Esterase-like"/>
</dbReference>
<evidence type="ECO:0000256" key="1">
    <source>
        <dbReference type="ARBA" id="ARBA00005622"/>
    </source>
</evidence>
<proteinExistence type="inferred from homology"/>
<dbReference type="PANTHER" id="PTHR40841:SF2">
    <property type="entry name" value="SIDEROPHORE-DEGRADING ESTERASE (EUROFUNG)"/>
    <property type="match status" value="1"/>
</dbReference>
<organism evidence="4 5">
    <name type="scientific">Aquiflexum gelatinilyticum</name>
    <dbReference type="NCBI Taxonomy" id="2961943"/>
    <lineage>
        <taxon>Bacteria</taxon>
        <taxon>Pseudomonadati</taxon>
        <taxon>Bacteroidota</taxon>
        <taxon>Cytophagia</taxon>
        <taxon>Cytophagales</taxon>
        <taxon>Cyclobacteriaceae</taxon>
        <taxon>Aquiflexum</taxon>
    </lineage>
</organism>
<dbReference type="EMBL" id="JANSUY010000002">
    <property type="protein sequence ID" value="MCR9014272.1"/>
    <property type="molecule type" value="Genomic_DNA"/>
</dbReference>
<protein>
    <submittedName>
        <fullName evidence="4">Alpha/beta hydrolase-fold protein</fullName>
    </submittedName>
</protein>
<dbReference type="GO" id="GO:0016788">
    <property type="term" value="F:hydrolase activity, acting on ester bonds"/>
    <property type="evidence" value="ECO:0007669"/>
    <property type="project" value="TreeGrafter"/>
</dbReference>
<name>A0A9X2P3A2_9BACT</name>
<accession>A0A9X2P3A2</accession>
<reference evidence="4" key="1">
    <citation type="submission" date="2022-08" db="EMBL/GenBank/DDBJ databases">
        <authorList>
            <person name="Zhang D."/>
        </authorList>
    </citation>
    <scope>NUCLEOTIDE SEQUENCE</scope>
    <source>
        <strain evidence="4">XJ19-11</strain>
    </source>
</reference>
<sequence>MYKKLLFLSMALIMIVSQSKSQSISPENSPPQTIIKQLKNDKGAPYELAITLPSAYQPEKEYKILYYLDAYWLQDMVRGCYRLKAMSSEMEEVILVGILSVGNEKDWHKQRNMDYTPSVYDLSWLKLKIEFGGMFLDETNTGGAEHFMQFLKNQIIPTIEKEYKVDAKTRGILGHSFGGLLAFYSFVNYNDLFANYILLAPAIWWNDSEIFQDKASLLSQKEAKMFIAMGTGEINMLKIPLGKLTEELKSKDNEKLVMTYKQYENATHNSVLPQGIYDGIELLYSKSK</sequence>
<keyword evidence="3" id="KW-0732">Signal</keyword>
<keyword evidence="2 4" id="KW-0378">Hydrolase</keyword>
<keyword evidence="5" id="KW-1185">Reference proteome</keyword>
<evidence type="ECO:0000313" key="5">
    <source>
        <dbReference type="Proteomes" id="UP001142175"/>
    </source>
</evidence>
<feature type="signal peptide" evidence="3">
    <location>
        <begin position="1"/>
        <end position="21"/>
    </location>
</feature>
<dbReference type="InterPro" id="IPR029058">
    <property type="entry name" value="AB_hydrolase_fold"/>
</dbReference>
<evidence type="ECO:0000313" key="4">
    <source>
        <dbReference type="EMBL" id="MCR9014272.1"/>
    </source>
</evidence>